<keyword evidence="3" id="KW-1185">Reference proteome</keyword>
<feature type="transmembrane region" description="Helical" evidence="1">
    <location>
        <begin position="169"/>
        <end position="190"/>
    </location>
</feature>
<evidence type="ECO:0000313" key="3">
    <source>
        <dbReference type="Proteomes" id="UP001208689"/>
    </source>
</evidence>
<feature type="transmembrane region" description="Helical" evidence="1">
    <location>
        <begin position="197"/>
        <end position="219"/>
    </location>
</feature>
<accession>A0ABY6HLL3</accession>
<feature type="transmembrane region" description="Helical" evidence="1">
    <location>
        <begin position="129"/>
        <end position="157"/>
    </location>
</feature>
<feature type="transmembrane region" description="Helical" evidence="1">
    <location>
        <begin position="266"/>
        <end position="287"/>
    </location>
</feature>
<protein>
    <recommendedName>
        <fullName evidence="4">ABC transporter permease</fullName>
    </recommendedName>
</protein>
<keyword evidence="1" id="KW-0472">Membrane</keyword>
<reference evidence="2" key="1">
    <citation type="submission" date="2022-09" db="EMBL/GenBank/DDBJ databases">
        <title>Actin cytoskeleton and complex cell architecture in an #Asgard archaeon.</title>
        <authorList>
            <person name="Ponce Toledo R.I."/>
            <person name="Schleper C."/>
            <person name="Rodrigues Oliveira T."/>
            <person name="Wollweber F."/>
            <person name="Xu J."/>
            <person name="Rittmann S."/>
            <person name="Klingl A."/>
            <person name="Pilhofer M."/>
        </authorList>
    </citation>
    <scope>NUCLEOTIDE SEQUENCE</scope>
    <source>
        <strain evidence="2">B-35</strain>
    </source>
</reference>
<keyword evidence="1" id="KW-0812">Transmembrane</keyword>
<sequence>MMSTTKLINNTSSKLSPFNRKSISSQRKIQQITDTALFEIRRNVRKFIFLAIVIIIFHTISTLLFNIQEQNGMYGENPTILSYVMTFMFPINILIVIIAISFGGSMLVVDFQGNTGNLLFPKISRDRILVGRFIAGMIMSFGLIILFYAVIGFVTLIKFSEIPNSLWTSLAWALLYMNMNLSFVVLFSSFLKKNSSVVILSMLFLLVFFDFVLLLLPFLTTIEPLFIPTYYGKIITGCFNAGDLRSVTVTIGTTSEMTSWSSPSSVGAVLGMLLFTIIFTTVANFLYKKRQDS</sequence>
<keyword evidence="1" id="KW-1133">Transmembrane helix</keyword>
<name>A0ABY6HLL3_9ARCH</name>
<evidence type="ECO:0000313" key="2">
    <source>
        <dbReference type="EMBL" id="UYP44395.1"/>
    </source>
</evidence>
<feature type="transmembrane region" description="Helical" evidence="1">
    <location>
        <begin position="47"/>
        <end position="67"/>
    </location>
</feature>
<organism evidence="2 3">
    <name type="scientific">Candidatus Lokiarchaeum ossiferum</name>
    <dbReference type="NCBI Taxonomy" id="2951803"/>
    <lineage>
        <taxon>Archaea</taxon>
        <taxon>Promethearchaeati</taxon>
        <taxon>Promethearchaeota</taxon>
        <taxon>Promethearchaeia</taxon>
        <taxon>Promethearchaeales</taxon>
        <taxon>Promethearchaeaceae</taxon>
        <taxon>Candidatus Lokiarchaeum</taxon>
    </lineage>
</organism>
<evidence type="ECO:0000256" key="1">
    <source>
        <dbReference type="SAM" id="Phobius"/>
    </source>
</evidence>
<dbReference type="EMBL" id="CP104013">
    <property type="protein sequence ID" value="UYP44395.1"/>
    <property type="molecule type" value="Genomic_DNA"/>
</dbReference>
<gene>
    <name evidence="2" type="ORF">NEF87_000680</name>
</gene>
<proteinExistence type="predicted"/>
<evidence type="ECO:0008006" key="4">
    <source>
        <dbReference type="Google" id="ProtNLM"/>
    </source>
</evidence>
<feature type="transmembrane region" description="Helical" evidence="1">
    <location>
        <begin position="87"/>
        <end position="109"/>
    </location>
</feature>
<dbReference type="Proteomes" id="UP001208689">
    <property type="component" value="Chromosome"/>
</dbReference>